<evidence type="ECO:0000256" key="6">
    <source>
        <dbReference type="ARBA" id="ARBA00023288"/>
    </source>
</evidence>
<comment type="subcellular location">
    <subcellularLocation>
        <location evidence="1">Membrane</location>
        <topology evidence="1">Lipid-anchor</topology>
    </subcellularLocation>
</comment>
<dbReference type="SUPFAM" id="SSF53850">
    <property type="entry name" value="Periplasmic binding protein-like II"/>
    <property type="match status" value="1"/>
</dbReference>
<evidence type="ECO:0000256" key="2">
    <source>
        <dbReference type="ARBA" id="ARBA00008973"/>
    </source>
</evidence>
<dbReference type="AlphaFoldDB" id="A0A2N6UBL4"/>
<sequence>MKFGKLLWVLLIPFLVACGMTNYSESANNDDPTTSQTTSEVNNNDEVVNLKVGVVSSITEDIWTSVAERLAENGSNINLDVVLFSDFTAANTALAEGEIDLNNFQYIPFMYTFNQEQNSNIRPIAFSRASLLGLFASDDSVKTVDDIPEHAEIGLNDDAVSIGYIFNFLDAIGLITLDDSAGTFPTEADIISNPKKIQFTYMPAAQLPRSLVDLDLAVSSTSYFVDAGLTADDAIALEDPEQTPPEYFLSIAVRGDELEDPNLQTVVNAYMSPETDEFAKTVDTTYTPVWAQNIDANQVYENYAKAKENQ</sequence>
<comment type="similarity">
    <text evidence="2">Belongs to the NlpA lipoprotein family.</text>
</comment>
<dbReference type="Pfam" id="PF03180">
    <property type="entry name" value="Lipoprotein_9"/>
    <property type="match status" value="1"/>
</dbReference>
<dbReference type="Gene3D" id="3.40.190.10">
    <property type="entry name" value="Periplasmic binding protein-like II"/>
    <property type="match status" value="2"/>
</dbReference>
<dbReference type="GO" id="GO:0016020">
    <property type="term" value="C:membrane"/>
    <property type="evidence" value="ECO:0007669"/>
    <property type="project" value="UniProtKB-SubCell"/>
</dbReference>
<keyword evidence="9" id="KW-1185">Reference proteome</keyword>
<evidence type="ECO:0000256" key="5">
    <source>
        <dbReference type="ARBA" id="ARBA00023139"/>
    </source>
</evidence>
<evidence type="ECO:0000256" key="1">
    <source>
        <dbReference type="ARBA" id="ARBA00004635"/>
    </source>
</evidence>
<dbReference type="OrthoDB" id="9812878at2"/>
<dbReference type="EMBL" id="PNHQ01000028">
    <property type="protein sequence ID" value="PMC78947.1"/>
    <property type="molecule type" value="Genomic_DNA"/>
</dbReference>
<dbReference type="PANTHER" id="PTHR30429">
    <property type="entry name" value="D-METHIONINE-BINDING LIPOPROTEIN METQ"/>
    <property type="match status" value="1"/>
</dbReference>
<gene>
    <name evidence="8" type="ORF">CJ191_08500</name>
</gene>
<name>A0A2N6UBL4_9LACT</name>
<feature type="signal peptide" evidence="7">
    <location>
        <begin position="1"/>
        <end position="17"/>
    </location>
</feature>
<evidence type="ECO:0000256" key="7">
    <source>
        <dbReference type="SAM" id="SignalP"/>
    </source>
</evidence>
<evidence type="ECO:0000256" key="3">
    <source>
        <dbReference type="ARBA" id="ARBA00022729"/>
    </source>
</evidence>
<evidence type="ECO:0000313" key="8">
    <source>
        <dbReference type="EMBL" id="PMC78947.1"/>
    </source>
</evidence>
<dbReference type="Proteomes" id="UP000235701">
    <property type="component" value="Unassembled WGS sequence"/>
</dbReference>
<dbReference type="RefSeq" id="WP_102199511.1">
    <property type="nucleotide sequence ID" value="NZ_PNHQ01000028.1"/>
</dbReference>
<evidence type="ECO:0000256" key="4">
    <source>
        <dbReference type="ARBA" id="ARBA00023136"/>
    </source>
</evidence>
<comment type="caution">
    <text evidence="8">The sequence shown here is derived from an EMBL/GenBank/DDBJ whole genome shotgun (WGS) entry which is preliminary data.</text>
</comment>
<keyword evidence="4" id="KW-0472">Membrane</keyword>
<feature type="chain" id="PRO_5039561089" description="D-methionine-binding lipoprotein metQ" evidence="7">
    <location>
        <begin position="18"/>
        <end position="310"/>
    </location>
</feature>
<evidence type="ECO:0000313" key="9">
    <source>
        <dbReference type="Proteomes" id="UP000235701"/>
    </source>
</evidence>
<dbReference type="PANTHER" id="PTHR30429:SF1">
    <property type="entry name" value="D-METHIONINE-BINDING LIPOPROTEIN METQ-RELATED"/>
    <property type="match status" value="1"/>
</dbReference>
<keyword evidence="5" id="KW-0564">Palmitate</keyword>
<dbReference type="InterPro" id="IPR004872">
    <property type="entry name" value="Lipoprotein_NlpA"/>
</dbReference>
<evidence type="ECO:0008006" key="10">
    <source>
        <dbReference type="Google" id="ProtNLM"/>
    </source>
</evidence>
<protein>
    <recommendedName>
        <fullName evidence="10">D-methionine-binding lipoprotein metQ</fullName>
    </recommendedName>
</protein>
<accession>A0A2N6UBL4</accession>
<keyword evidence="3 7" id="KW-0732">Signal</keyword>
<organism evidence="8 9">
    <name type="scientific">Aerococcus viridans</name>
    <dbReference type="NCBI Taxonomy" id="1377"/>
    <lineage>
        <taxon>Bacteria</taxon>
        <taxon>Bacillati</taxon>
        <taxon>Bacillota</taxon>
        <taxon>Bacilli</taxon>
        <taxon>Lactobacillales</taxon>
        <taxon>Aerococcaceae</taxon>
        <taxon>Aerococcus</taxon>
    </lineage>
</organism>
<reference evidence="8 9" key="1">
    <citation type="submission" date="2017-09" db="EMBL/GenBank/DDBJ databases">
        <title>Bacterial strain isolated from the female urinary microbiota.</title>
        <authorList>
            <person name="Thomas-White K."/>
            <person name="Kumar N."/>
            <person name="Forster S."/>
            <person name="Putonti C."/>
            <person name="Lawley T."/>
            <person name="Wolfe A.J."/>
        </authorList>
    </citation>
    <scope>NUCLEOTIDE SEQUENCE [LARGE SCALE GENOMIC DNA]</scope>
    <source>
        <strain evidence="8 9">UMB0240</strain>
    </source>
</reference>
<dbReference type="PROSITE" id="PS51257">
    <property type="entry name" value="PROKAR_LIPOPROTEIN"/>
    <property type="match status" value="1"/>
</dbReference>
<keyword evidence="6" id="KW-0449">Lipoprotein</keyword>
<proteinExistence type="inferred from homology"/>